<dbReference type="Proteomes" id="UP000001194">
    <property type="component" value="Unassembled WGS sequence"/>
</dbReference>
<keyword evidence="2" id="KW-1185">Reference proteome</keyword>
<protein>
    <submittedName>
        <fullName evidence="1">Predicted protein</fullName>
    </submittedName>
</protein>
<dbReference type="KEGG" id="lbc:LACBIDRAFT_312834"/>
<sequence length="87" mass="9972">MPMQLVKQIAKQVLRVFGLDYMCRCCGIIHTGTYALASPSTSQHHISLIDLKLENILIYVDDIRIHHPSRACLLQHCQLRVPIHQAR</sequence>
<evidence type="ECO:0000313" key="2">
    <source>
        <dbReference type="Proteomes" id="UP000001194"/>
    </source>
</evidence>
<dbReference type="EMBL" id="DS547145">
    <property type="protein sequence ID" value="EDR00834.1"/>
    <property type="molecule type" value="Genomic_DNA"/>
</dbReference>
<proteinExistence type="predicted"/>
<dbReference type="GeneID" id="6084106"/>
<accession>B0DWW8</accession>
<dbReference type="HOGENOM" id="CLU_2483750_0_0_1"/>
<organism evidence="2">
    <name type="scientific">Laccaria bicolor (strain S238N-H82 / ATCC MYA-4686)</name>
    <name type="common">Bicoloured deceiver</name>
    <name type="synonym">Laccaria laccata var. bicolor</name>
    <dbReference type="NCBI Taxonomy" id="486041"/>
    <lineage>
        <taxon>Eukaryota</taxon>
        <taxon>Fungi</taxon>
        <taxon>Dikarya</taxon>
        <taxon>Basidiomycota</taxon>
        <taxon>Agaricomycotina</taxon>
        <taxon>Agaricomycetes</taxon>
        <taxon>Agaricomycetidae</taxon>
        <taxon>Agaricales</taxon>
        <taxon>Agaricineae</taxon>
        <taxon>Hydnangiaceae</taxon>
        <taxon>Laccaria</taxon>
    </lineage>
</organism>
<dbReference type="RefSeq" id="XP_001888428.1">
    <property type="nucleotide sequence ID" value="XM_001888393.1"/>
</dbReference>
<dbReference type="Gene3D" id="1.10.510.10">
    <property type="entry name" value="Transferase(Phosphotransferase) domain 1"/>
    <property type="match status" value="1"/>
</dbReference>
<gene>
    <name evidence="1" type="ORF">LACBIDRAFT_312834</name>
</gene>
<name>B0DWW8_LACBS</name>
<dbReference type="AlphaFoldDB" id="B0DWW8"/>
<reference evidence="1 2" key="1">
    <citation type="journal article" date="2008" name="Nature">
        <title>The genome of Laccaria bicolor provides insights into mycorrhizal symbiosis.</title>
        <authorList>
            <person name="Martin F."/>
            <person name="Aerts A."/>
            <person name="Ahren D."/>
            <person name="Brun A."/>
            <person name="Danchin E.G.J."/>
            <person name="Duchaussoy F."/>
            <person name="Gibon J."/>
            <person name="Kohler A."/>
            <person name="Lindquist E."/>
            <person name="Pereda V."/>
            <person name="Salamov A."/>
            <person name="Shapiro H.J."/>
            <person name="Wuyts J."/>
            <person name="Blaudez D."/>
            <person name="Buee M."/>
            <person name="Brokstein P."/>
            <person name="Canbaeck B."/>
            <person name="Cohen D."/>
            <person name="Courty P.E."/>
            <person name="Coutinho P.M."/>
            <person name="Delaruelle C."/>
            <person name="Detter J.C."/>
            <person name="Deveau A."/>
            <person name="DiFazio S."/>
            <person name="Duplessis S."/>
            <person name="Fraissinet-Tachet L."/>
            <person name="Lucic E."/>
            <person name="Frey-Klett P."/>
            <person name="Fourrey C."/>
            <person name="Feussner I."/>
            <person name="Gay G."/>
            <person name="Grimwood J."/>
            <person name="Hoegger P.J."/>
            <person name="Jain P."/>
            <person name="Kilaru S."/>
            <person name="Labbe J."/>
            <person name="Lin Y.C."/>
            <person name="Legue V."/>
            <person name="Le Tacon F."/>
            <person name="Marmeisse R."/>
            <person name="Melayah D."/>
            <person name="Montanini B."/>
            <person name="Muratet M."/>
            <person name="Nehls U."/>
            <person name="Niculita-Hirzel H."/>
            <person name="Oudot-Le Secq M.P."/>
            <person name="Peter M."/>
            <person name="Quesneville H."/>
            <person name="Rajashekar B."/>
            <person name="Reich M."/>
            <person name="Rouhier N."/>
            <person name="Schmutz J."/>
            <person name="Yin T."/>
            <person name="Chalot M."/>
            <person name="Henrissat B."/>
            <person name="Kuees U."/>
            <person name="Lucas S."/>
            <person name="Van de Peer Y."/>
            <person name="Podila G.K."/>
            <person name="Polle A."/>
            <person name="Pukkila P.J."/>
            <person name="Richardson P.M."/>
            <person name="Rouze P."/>
            <person name="Sanders I.R."/>
            <person name="Stajich J.E."/>
            <person name="Tunlid A."/>
            <person name="Tuskan G."/>
            <person name="Grigoriev I.V."/>
        </authorList>
    </citation>
    <scope>NUCLEOTIDE SEQUENCE [LARGE SCALE GENOMIC DNA]</scope>
    <source>
        <strain evidence="2">S238N-H82 / ATCC MYA-4686</strain>
    </source>
</reference>
<dbReference type="InParanoid" id="B0DWW8"/>
<evidence type="ECO:0000313" key="1">
    <source>
        <dbReference type="EMBL" id="EDR00834.1"/>
    </source>
</evidence>